<evidence type="ECO:0000313" key="7">
    <source>
        <dbReference type="EMBL" id="QBO59605.1"/>
    </source>
</evidence>
<keyword evidence="2 5" id="KW-0812">Transmembrane</keyword>
<dbReference type="InterPro" id="IPR009908">
    <property type="entry name" value="Methylamine_util_MauE"/>
</dbReference>
<feature type="domain" description="Methylamine utilisation protein MauE" evidence="6">
    <location>
        <begin position="18"/>
        <end position="140"/>
    </location>
</feature>
<feature type="transmembrane region" description="Helical" evidence="5">
    <location>
        <begin position="55"/>
        <end position="78"/>
    </location>
</feature>
<keyword evidence="8" id="KW-1185">Reference proteome</keyword>
<dbReference type="Proteomes" id="UP000294419">
    <property type="component" value="Chromosome"/>
</dbReference>
<dbReference type="AlphaFoldDB" id="A0A4P6ZJL9"/>
<evidence type="ECO:0000313" key="8">
    <source>
        <dbReference type="Proteomes" id="UP000294419"/>
    </source>
</evidence>
<feature type="transmembrane region" description="Helical" evidence="5">
    <location>
        <begin position="156"/>
        <end position="175"/>
    </location>
</feature>
<keyword evidence="4 5" id="KW-0472">Membrane</keyword>
<name>A0A4P6ZJL9_9FLAO</name>
<dbReference type="EMBL" id="CP037954">
    <property type="protein sequence ID" value="QBO59605.1"/>
    <property type="molecule type" value="Genomic_DNA"/>
</dbReference>
<comment type="subcellular location">
    <subcellularLocation>
        <location evidence="1">Membrane</location>
        <topology evidence="1">Multi-pass membrane protein</topology>
    </subcellularLocation>
</comment>
<evidence type="ECO:0000256" key="2">
    <source>
        <dbReference type="ARBA" id="ARBA00022692"/>
    </source>
</evidence>
<organism evidence="7 8">
    <name type="scientific">Chryseobacterium salivictor</name>
    <dbReference type="NCBI Taxonomy" id="2547600"/>
    <lineage>
        <taxon>Bacteria</taxon>
        <taxon>Pseudomonadati</taxon>
        <taxon>Bacteroidota</taxon>
        <taxon>Flavobacteriia</taxon>
        <taxon>Flavobacteriales</taxon>
        <taxon>Weeksellaceae</taxon>
        <taxon>Chryseobacterium group</taxon>
        <taxon>Chryseobacterium</taxon>
    </lineage>
</organism>
<proteinExistence type="predicted"/>
<evidence type="ECO:0000256" key="1">
    <source>
        <dbReference type="ARBA" id="ARBA00004141"/>
    </source>
</evidence>
<evidence type="ECO:0000256" key="3">
    <source>
        <dbReference type="ARBA" id="ARBA00022989"/>
    </source>
</evidence>
<accession>A0A4P6ZJL9</accession>
<sequence length="508" mass="57555">MSQFYSIKNADMKTLINKLAIYASYAFILLFTYAAGSKMLDFENFQVQLAQSPLLSAYAGFISYAVIIIEVMIAGVLADPKVRRIGLYASFGLMVAFTVYIFLILKYSDFVPCSCGGILEKMGWTEHLIFNAVCVVLALITSVFMGKERAHGWSRIAAAALIAVFSAGSMVALFLSSEYIMKKENNFTRRFPHHPILEEQSFDLGVNSFYFVGNHKGDLYLGNPSNPFRIFKLDSLMQKMDTINLNPGSNFRFKNLRYCIVQGNLYGFDGTVPVIYSQSLDSLSMPLVVRSSNQVYFDQLVAVSPSQYLLRVEDYASKRLGIASLSLLEKPQVAINQTLLSNKADGGFEGDGKLLYDTALGDIYYMFYYKNTILKLNASAKIVRKMKTIDPYDKPALKVKKLKDGRSKMNQPSLLINRNMMAYKGLLFNHANLIGKYESKDLWKKNSVIDVYMTSSGGYWGSFYVQHRKKNKMSQMLMTDHYFYIISGNEIVRYRCAQTLTSSFIQRE</sequence>
<evidence type="ECO:0000259" key="6">
    <source>
        <dbReference type="Pfam" id="PF07291"/>
    </source>
</evidence>
<protein>
    <recommendedName>
        <fullName evidence="6">Methylamine utilisation protein MauE domain-containing protein</fullName>
    </recommendedName>
</protein>
<evidence type="ECO:0000256" key="5">
    <source>
        <dbReference type="SAM" id="Phobius"/>
    </source>
</evidence>
<gene>
    <name evidence="7" type="ORF">NBC122_02804</name>
</gene>
<dbReference type="Pfam" id="PF07291">
    <property type="entry name" value="MauE"/>
    <property type="match status" value="1"/>
</dbReference>
<evidence type="ECO:0000256" key="4">
    <source>
        <dbReference type="ARBA" id="ARBA00023136"/>
    </source>
</evidence>
<reference evidence="7 8" key="1">
    <citation type="submission" date="2019-03" db="EMBL/GenBank/DDBJ databases">
        <authorList>
            <person name="Kim H."/>
            <person name="Yu S.-M."/>
        </authorList>
    </citation>
    <scope>NUCLEOTIDE SEQUENCE [LARGE SCALE GENOMIC DNA]</scope>
    <source>
        <strain evidence="7 8">NBC122</strain>
    </source>
</reference>
<feature type="transmembrane region" description="Helical" evidence="5">
    <location>
        <begin position="85"/>
        <end position="107"/>
    </location>
</feature>
<dbReference type="GO" id="GO:0030416">
    <property type="term" value="P:methylamine metabolic process"/>
    <property type="evidence" value="ECO:0007669"/>
    <property type="project" value="InterPro"/>
</dbReference>
<dbReference type="GO" id="GO:0016020">
    <property type="term" value="C:membrane"/>
    <property type="evidence" value="ECO:0007669"/>
    <property type="project" value="UniProtKB-SubCell"/>
</dbReference>
<dbReference type="KEGG" id="csal:NBC122_02804"/>
<feature type="transmembrane region" description="Helical" evidence="5">
    <location>
        <begin position="15"/>
        <end position="35"/>
    </location>
</feature>
<keyword evidence="3 5" id="KW-1133">Transmembrane helix</keyword>
<feature type="transmembrane region" description="Helical" evidence="5">
    <location>
        <begin position="127"/>
        <end position="144"/>
    </location>
</feature>